<dbReference type="Proteomes" id="UP001629246">
    <property type="component" value="Unassembled WGS sequence"/>
</dbReference>
<dbReference type="PANTHER" id="PTHR33993:SF2">
    <property type="entry name" value="VOC DOMAIN-CONTAINING PROTEIN"/>
    <property type="match status" value="1"/>
</dbReference>
<name>A0ABW9A878_9BURK</name>
<evidence type="ECO:0000313" key="3">
    <source>
        <dbReference type="Proteomes" id="UP001629246"/>
    </source>
</evidence>
<dbReference type="InterPro" id="IPR004360">
    <property type="entry name" value="Glyas_Fos-R_dOase_dom"/>
</dbReference>
<feature type="domain" description="VOC" evidence="1">
    <location>
        <begin position="4"/>
        <end position="121"/>
    </location>
</feature>
<dbReference type="PROSITE" id="PS51819">
    <property type="entry name" value="VOC"/>
    <property type="match status" value="1"/>
</dbReference>
<dbReference type="SUPFAM" id="SSF54593">
    <property type="entry name" value="Glyoxalase/Bleomycin resistance protein/Dihydroxybiphenyl dioxygenase"/>
    <property type="match status" value="1"/>
</dbReference>
<dbReference type="RefSeq" id="WP_408157274.1">
    <property type="nucleotide sequence ID" value="NZ_JAQQFM010000004.1"/>
</dbReference>
<organism evidence="2 3">
    <name type="scientific">Herbaspirillum lusitanum</name>
    <dbReference type="NCBI Taxonomy" id="213312"/>
    <lineage>
        <taxon>Bacteria</taxon>
        <taxon>Pseudomonadati</taxon>
        <taxon>Pseudomonadota</taxon>
        <taxon>Betaproteobacteria</taxon>
        <taxon>Burkholderiales</taxon>
        <taxon>Oxalobacteraceae</taxon>
        <taxon>Herbaspirillum</taxon>
    </lineage>
</organism>
<proteinExistence type="predicted"/>
<dbReference type="Gene3D" id="3.10.180.10">
    <property type="entry name" value="2,3-Dihydroxybiphenyl 1,2-Dioxygenase, domain 1"/>
    <property type="match status" value="1"/>
</dbReference>
<evidence type="ECO:0000313" key="2">
    <source>
        <dbReference type="EMBL" id="MFL9924532.1"/>
    </source>
</evidence>
<dbReference type="InterPro" id="IPR037523">
    <property type="entry name" value="VOC_core"/>
</dbReference>
<keyword evidence="3" id="KW-1185">Reference proteome</keyword>
<dbReference type="InterPro" id="IPR052164">
    <property type="entry name" value="Anthracycline_SecMetBiosynth"/>
</dbReference>
<accession>A0ABW9A878</accession>
<comment type="caution">
    <text evidence="2">The sequence shown here is derived from an EMBL/GenBank/DDBJ whole genome shotgun (WGS) entry which is preliminary data.</text>
</comment>
<gene>
    <name evidence="2" type="ORF">PQR62_09660</name>
</gene>
<reference evidence="2 3" key="1">
    <citation type="journal article" date="2024" name="Chem. Sci.">
        <title>Discovery of megapolipeptins by genome mining of a Burkholderiales bacteria collection.</title>
        <authorList>
            <person name="Paulo B.S."/>
            <person name="Recchia M.J.J."/>
            <person name="Lee S."/>
            <person name="Fergusson C.H."/>
            <person name="Romanowski S.B."/>
            <person name="Hernandez A."/>
            <person name="Krull N."/>
            <person name="Liu D.Y."/>
            <person name="Cavanagh H."/>
            <person name="Bos A."/>
            <person name="Gray C.A."/>
            <person name="Murphy B.T."/>
            <person name="Linington R.G."/>
            <person name="Eustaquio A.S."/>
        </authorList>
    </citation>
    <scope>NUCLEOTIDE SEQUENCE [LARGE SCALE GENOMIC DNA]</scope>
    <source>
        <strain evidence="2 3">RL21-008-BIB-A</strain>
    </source>
</reference>
<dbReference type="Pfam" id="PF00903">
    <property type="entry name" value="Glyoxalase"/>
    <property type="match status" value="1"/>
</dbReference>
<dbReference type="EMBL" id="JAQQFM010000004">
    <property type="protein sequence ID" value="MFL9924532.1"/>
    <property type="molecule type" value="Genomic_DNA"/>
</dbReference>
<dbReference type="PANTHER" id="PTHR33993">
    <property type="entry name" value="GLYOXALASE-RELATED"/>
    <property type="match status" value="1"/>
</dbReference>
<evidence type="ECO:0000259" key="1">
    <source>
        <dbReference type="PROSITE" id="PS51819"/>
    </source>
</evidence>
<dbReference type="CDD" id="cd07247">
    <property type="entry name" value="SgaA_N_like"/>
    <property type="match status" value="1"/>
</dbReference>
<protein>
    <submittedName>
        <fullName evidence="2">VOC family protein</fullName>
    </submittedName>
</protein>
<dbReference type="InterPro" id="IPR029068">
    <property type="entry name" value="Glyas_Bleomycin-R_OHBP_Dase"/>
</dbReference>
<sequence>MHTRINWFEIPVTDMARATRFYETLFTTKLKEENMGSGTLAIFCDPKGEGVGCLMKGDNMEPTSAGTINYLDAGASLQIVLDRVAAAGGKIVLDKFTLPRDLGVIAHVLDTEGNRIGLHATN</sequence>